<dbReference type="KEGG" id="vg:80559197"/>
<dbReference type="GeneID" id="80559197"/>
<dbReference type="Proteomes" id="UP001223098">
    <property type="component" value="Segment"/>
</dbReference>
<name>A0AAF0K214_9CAUD</name>
<sequence>MALDDAVQEWVQGETDNNTLVTEYVVMAVSTDMATGDVFTSLTHRDGMLSHHVHGLIRSAEARYCALAADKDDDE</sequence>
<gene>
    <name evidence="1" type="primary">3</name>
    <name evidence="1" type="ORF">SEA_AZIRA_3</name>
</gene>
<proteinExistence type="predicted"/>
<organism evidence="1 2">
    <name type="scientific">Gordonia phage Azira</name>
    <dbReference type="NCBI Taxonomy" id="3035369"/>
    <lineage>
        <taxon>Viruses</taxon>
        <taxon>Duplodnaviria</taxon>
        <taxon>Heunggongvirae</taxon>
        <taxon>Uroviricota</taxon>
        <taxon>Caudoviricetes</taxon>
        <taxon>Aziravirus</taxon>
        <taxon>Aziravirus azira</taxon>
    </lineage>
</organism>
<accession>A0AAF0K214</accession>
<evidence type="ECO:0000313" key="1">
    <source>
        <dbReference type="EMBL" id="WGH21009.1"/>
    </source>
</evidence>
<evidence type="ECO:0000313" key="2">
    <source>
        <dbReference type="Proteomes" id="UP001223098"/>
    </source>
</evidence>
<dbReference type="RefSeq" id="YP_010842406.1">
    <property type="nucleotide sequence ID" value="NC_079140.1"/>
</dbReference>
<reference evidence="1 2" key="1">
    <citation type="submission" date="2023-03" db="EMBL/GenBank/DDBJ databases">
        <authorList>
            <person name="McGarrah C.E.E."/>
            <person name="Algarin-Martinez E.D."/>
            <person name="Cavasini M.E.D."/>
            <person name="Correa V."/>
            <person name="Danielson D.F."/>
            <person name="Dean W.R."/>
            <person name="French J.L."/>
            <person name="Gaskin N."/>
            <person name="Jain U."/>
            <person name="Janvier J."/>
            <person name="Macumber B.M."/>
            <person name="Martini F.K."/>
            <person name="Mazzei S.G."/>
            <person name="Mujica J.M."/>
            <person name="Odegaard O."/>
            <person name="Quarterman C."/>
            <person name="Rand T.M."/>
            <person name="Seidensticker N.S."/>
            <person name="Serrano T."/>
            <person name="Soltys A."/>
            <person name="Ungrey M.D."/>
            <person name="Pollenz R.S."/>
            <person name="Russell D.A."/>
            <person name="Jacobs-Sera D."/>
            <person name="Hatfull G.F."/>
        </authorList>
    </citation>
    <scope>NUCLEOTIDE SEQUENCE [LARGE SCALE GENOMIC DNA]</scope>
</reference>
<dbReference type="EMBL" id="OQ709211">
    <property type="protein sequence ID" value="WGH21009.1"/>
    <property type="molecule type" value="Genomic_DNA"/>
</dbReference>
<protein>
    <submittedName>
        <fullName evidence="1">Uncharacterized protein</fullName>
    </submittedName>
</protein>
<keyword evidence="2" id="KW-1185">Reference proteome</keyword>